<dbReference type="Proteomes" id="UP000006671">
    <property type="component" value="Unassembled WGS sequence"/>
</dbReference>
<keyword evidence="2" id="KW-0812">Transmembrane</keyword>
<reference evidence="3 4" key="1">
    <citation type="journal article" date="2010" name="Cell">
        <title>The genome of Naegleria gruberi illuminates early eukaryotic versatility.</title>
        <authorList>
            <person name="Fritz-Laylin L.K."/>
            <person name="Prochnik S.E."/>
            <person name="Ginger M.L."/>
            <person name="Dacks J.B."/>
            <person name="Carpenter M.L."/>
            <person name="Field M.C."/>
            <person name="Kuo A."/>
            <person name="Paredez A."/>
            <person name="Chapman J."/>
            <person name="Pham J."/>
            <person name="Shu S."/>
            <person name="Neupane R."/>
            <person name="Cipriano M."/>
            <person name="Mancuso J."/>
            <person name="Tu H."/>
            <person name="Salamov A."/>
            <person name="Lindquist E."/>
            <person name="Shapiro H."/>
            <person name="Lucas S."/>
            <person name="Grigoriev I.V."/>
            <person name="Cande W.Z."/>
            <person name="Fulton C."/>
            <person name="Rokhsar D.S."/>
            <person name="Dawson S.C."/>
        </authorList>
    </citation>
    <scope>NUCLEOTIDE SEQUENCE [LARGE SCALE GENOMIC DNA]</scope>
    <source>
        <strain evidence="3 4">NEG-M</strain>
    </source>
</reference>
<dbReference type="EMBL" id="GG738875">
    <property type="protein sequence ID" value="EFC43114.1"/>
    <property type="molecule type" value="Genomic_DNA"/>
</dbReference>
<dbReference type="InParanoid" id="D2VJ02"/>
<accession>D2VJ02</accession>
<feature type="transmembrane region" description="Helical" evidence="2">
    <location>
        <begin position="191"/>
        <end position="211"/>
    </location>
</feature>
<dbReference type="VEuPathDB" id="AmoebaDB:NAEGRDRAFT_68859"/>
<gene>
    <name evidence="3" type="ORF">NAEGRDRAFT_68859</name>
</gene>
<organism evidence="4">
    <name type="scientific">Naegleria gruberi</name>
    <name type="common">Amoeba</name>
    <dbReference type="NCBI Taxonomy" id="5762"/>
    <lineage>
        <taxon>Eukaryota</taxon>
        <taxon>Discoba</taxon>
        <taxon>Heterolobosea</taxon>
        <taxon>Tetramitia</taxon>
        <taxon>Eutetramitia</taxon>
        <taxon>Vahlkampfiidae</taxon>
        <taxon>Naegleria</taxon>
    </lineage>
</organism>
<keyword evidence="4" id="KW-1185">Reference proteome</keyword>
<feature type="region of interest" description="Disordered" evidence="1">
    <location>
        <begin position="1"/>
        <end position="21"/>
    </location>
</feature>
<feature type="transmembrane region" description="Helical" evidence="2">
    <location>
        <begin position="143"/>
        <end position="163"/>
    </location>
</feature>
<evidence type="ECO:0000256" key="1">
    <source>
        <dbReference type="SAM" id="MobiDB-lite"/>
    </source>
</evidence>
<dbReference type="OMA" id="VENIEGW"/>
<dbReference type="KEGG" id="ngr:NAEGRDRAFT_68859"/>
<feature type="transmembrane region" description="Helical" evidence="2">
    <location>
        <begin position="46"/>
        <end position="65"/>
    </location>
</feature>
<dbReference type="GeneID" id="8853175"/>
<dbReference type="AlphaFoldDB" id="D2VJ02"/>
<keyword evidence="2" id="KW-1133">Transmembrane helix</keyword>
<protein>
    <submittedName>
        <fullName evidence="3">Predicted protein</fullName>
    </submittedName>
</protein>
<dbReference type="RefSeq" id="XP_002675858.1">
    <property type="nucleotide sequence ID" value="XM_002675812.1"/>
</dbReference>
<feature type="transmembrane region" description="Helical" evidence="2">
    <location>
        <begin position="102"/>
        <end position="122"/>
    </location>
</feature>
<proteinExistence type="predicted"/>
<sequence>MSTTTATIGETPQVGSTTTVGSQLPRTRVNQPFLKLFLNVTWWEPFFEMAVGAIMLLLPSSWIVLTTFMSQPLLDSIGFSRTDNPVILGVIALSQLKDFITFMIRSFGFMVFVFGVIHHLLLRICFKELAFNDHKVLIEKVPMFQYIVTALALGDLIHIILVWSHAMYSTASAVIRSVEGGISKEVENIEGWYGVLYLIIPTFISMALFAMRLTYLSFYAPSSNLSGVKYSEVQTRRVHAE</sequence>
<evidence type="ECO:0000313" key="3">
    <source>
        <dbReference type="EMBL" id="EFC43114.1"/>
    </source>
</evidence>
<dbReference type="OrthoDB" id="10433012at2759"/>
<evidence type="ECO:0000256" key="2">
    <source>
        <dbReference type="SAM" id="Phobius"/>
    </source>
</evidence>
<evidence type="ECO:0000313" key="4">
    <source>
        <dbReference type="Proteomes" id="UP000006671"/>
    </source>
</evidence>
<keyword evidence="2" id="KW-0472">Membrane</keyword>
<name>D2VJ02_NAEGR</name>